<dbReference type="SUPFAM" id="SSF57716">
    <property type="entry name" value="Glucocorticoid receptor-like (DNA-binding domain)"/>
    <property type="match status" value="1"/>
</dbReference>
<keyword evidence="1" id="KW-0479">Metal-binding</keyword>
<evidence type="ECO:0000256" key="3">
    <source>
        <dbReference type="ARBA" id="ARBA00022833"/>
    </source>
</evidence>
<evidence type="ECO:0000313" key="7">
    <source>
        <dbReference type="EMBL" id="ABD68366.1"/>
    </source>
</evidence>
<feature type="region of interest" description="Disordered" evidence="5">
    <location>
        <begin position="35"/>
        <end position="54"/>
    </location>
</feature>
<evidence type="ECO:0000313" key="8">
    <source>
        <dbReference type="Proteomes" id="UP000008332"/>
    </source>
</evidence>
<evidence type="ECO:0000256" key="5">
    <source>
        <dbReference type="SAM" id="MobiDB-lite"/>
    </source>
</evidence>
<dbReference type="Proteomes" id="UP000008332">
    <property type="component" value="Chromosome"/>
</dbReference>
<feature type="domain" description="Zinc finger DksA/TraR C4-type" evidence="6">
    <location>
        <begin position="83"/>
        <end position="118"/>
    </location>
</feature>
<dbReference type="GO" id="GO:0008270">
    <property type="term" value="F:zinc ion binding"/>
    <property type="evidence" value="ECO:0007669"/>
    <property type="project" value="UniProtKB-KW"/>
</dbReference>
<keyword evidence="2" id="KW-0863">Zinc-finger</keyword>
<dbReference type="PANTHER" id="PTHR33823">
    <property type="entry name" value="RNA POLYMERASE-BINDING TRANSCRIPTION FACTOR DKSA-RELATED"/>
    <property type="match status" value="1"/>
</dbReference>
<dbReference type="PROSITE" id="PS51128">
    <property type="entry name" value="ZF_DKSA_2"/>
    <property type="match status" value="1"/>
</dbReference>
<dbReference type="HOGENOM" id="CLU_043144_4_0_4"/>
<evidence type="ECO:0000256" key="2">
    <source>
        <dbReference type="ARBA" id="ARBA00022771"/>
    </source>
</evidence>
<organism evidence="7 8">
    <name type="scientific">Albidiferax ferrireducens (strain ATCC BAA-621 / DSM 15236 / T118)</name>
    <name type="common">Rhodoferax ferrireducens</name>
    <dbReference type="NCBI Taxonomy" id="338969"/>
    <lineage>
        <taxon>Bacteria</taxon>
        <taxon>Pseudomonadati</taxon>
        <taxon>Pseudomonadota</taxon>
        <taxon>Betaproteobacteria</taxon>
        <taxon>Burkholderiales</taxon>
        <taxon>Comamonadaceae</taxon>
        <taxon>Rhodoferax</taxon>
    </lineage>
</organism>
<evidence type="ECO:0000256" key="4">
    <source>
        <dbReference type="PROSITE-ProRule" id="PRU00510"/>
    </source>
</evidence>
<evidence type="ECO:0000259" key="6">
    <source>
        <dbReference type="Pfam" id="PF01258"/>
    </source>
</evidence>
<dbReference type="STRING" id="338969.Rfer_0615"/>
<reference evidence="8" key="1">
    <citation type="submission" date="2006-02" db="EMBL/GenBank/DDBJ databases">
        <title>Complete sequence of chromosome of Rhodoferax ferrireducens DSM 15236.</title>
        <authorList>
            <person name="Copeland A."/>
            <person name="Lucas S."/>
            <person name="Lapidus A."/>
            <person name="Barry K."/>
            <person name="Detter J.C."/>
            <person name="Glavina del Rio T."/>
            <person name="Hammon N."/>
            <person name="Israni S."/>
            <person name="Pitluck S."/>
            <person name="Brettin T."/>
            <person name="Bruce D."/>
            <person name="Han C."/>
            <person name="Tapia R."/>
            <person name="Gilna P."/>
            <person name="Kiss H."/>
            <person name="Schmutz J."/>
            <person name="Larimer F."/>
            <person name="Land M."/>
            <person name="Kyrpides N."/>
            <person name="Ivanova N."/>
            <person name="Richardson P."/>
        </authorList>
    </citation>
    <scope>NUCLEOTIDE SEQUENCE [LARGE SCALE GENOMIC DNA]</scope>
    <source>
        <strain evidence="8">ATCC BAA-621 / DSM 15236 / T118</strain>
    </source>
</reference>
<dbReference type="OrthoDB" id="9811543at2"/>
<dbReference type="RefSeq" id="WP_011462939.1">
    <property type="nucleotide sequence ID" value="NC_007908.1"/>
</dbReference>
<dbReference type="eggNOG" id="COG1734">
    <property type="taxonomic scope" value="Bacteria"/>
</dbReference>
<dbReference type="InterPro" id="IPR037187">
    <property type="entry name" value="DnaK_N"/>
</dbReference>
<dbReference type="EMBL" id="CP000267">
    <property type="protein sequence ID" value="ABD68366.1"/>
    <property type="molecule type" value="Genomic_DNA"/>
</dbReference>
<feature type="compositionally biased region" description="Basic and acidic residues" evidence="5">
    <location>
        <begin position="37"/>
        <end position="54"/>
    </location>
</feature>
<accession>Q221D7</accession>
<dbReference type="AlphaFoldDB" id="Q221D7"/>
<dbReference type="Pfam" id="PF01258">
    <property type="entry name" value="zf-dskA_traR"/>
    <property type="match status" value="1"/>
</dbReference>
<gene>
    <name evidence="7" type="ordered locus">Rfer_0615</name>
</gene>
<keyword evidence="3" id="KW-0862">Zinc</keyword>
<name>Q221D7_ALBFT</name>
<dbReference type="PANTHER" id="PTHR33823:SF4">
    <property type="entry name" value="GENERAL STRESS PROTEIN 16O"/>
    <property type="match status" value="1"/>
</dbReference>
<dbReference type="SUPFAM" id="SSF109635">
    <property type="entry name" value="DnaK suppressor protein DksA, alpha-hairpin domain"/>
    <property type="match status" value="1"/>
</dbReference>
<proteinExistence type="predicted"/>
<keyword evidence="8" id="KW-1185">Reference proteome</keyword>
<dbReference type="InterPro" id="IPR000962">
    <property type="entry name" value="Znf_DskA_TraR"/>
</dbReference>
<protein>
    <submittedName>
        <fullName evidence="7">Transcriptional regulators, TraR/DksA family</fullName>
    </submittedName>
</protein>
<dbReference type="KEGG" id="rfr:Rfer_0615"/>
<evidence type="ECO:0000256" key="1">
    <source>
        <dbReference type="ARBA" id="ARBA00022723"/>
    </source>
</evidence>
<feature type="zinc finger region" description="dksA C4-type" evidence="4">
    <location>
        <begin position="88"/>
        <end position="112"/>
    </location>
</feature>
<dbReference type="Gene3D" id="1.20.120.910">
    <property type="entry name" value="DksA, coiled-coil domain"/>
    <property type="match status" value="1"/>
</dbReference>
<sequence length="124" mass="13445">MTQKLNTTFKEQLLAQRASLLAQLSDLRGGTVGRAEASAEHFGQKEDSTAQESSARELEFALDARDSEELDRLDAALRRIEDGSYGLCVDCGVGIPAARLHAAPDALRCIACQEKLEKAQARQA</sequence>